<dbReference type="EMBL" id="QBUD01000010">
    <property type="protein sequence ID" value="PUB12389.1"/>
    <property type="molecule type" value="Genomic_DNA"/>
</dbReference>
<accession>A0A2T6KBV6</accession>
<dbReference type="SUPFAM" id="SSF46894">
    <property type="entry name" value="C-terminal effector domain of the bipartite response regulators"/>
    <property type="match status" value="1"/>
</dbReference>
<dbReference type="RefSeq" id="WP_108387319.1">
    <property type="nucleotide sequence ID" value="NZ_QBUD01000010.1"/>
</dbReference>
<protein>
    <submittedName>
        <fullName evidence="4">Regulatory LuxR family protein</fullName>
    </submittedName>
</protein>
<dbReference type="Gene3D" id="1.10.10.10">
    <property type="entry name" value="Winged helix-like DNA-binding domain superfamily/Winged helix DNA-binding domain"/>
    <property type="match status" value="1"/>
</dbReference>
<dbReference type="PROSITE" id="PS50043">
    <property type="entry name" value="HTH_LUXR_2"/>
    <property type="match status" value="1"/>
</dbReference>
<feature type="domain" description="HTH luxR-type" evidence="3">
    <location>
        <begin position="790"/>
        <end position="855"/>
    </location>
</feature>
<evidence type="ECO:0000313" key="5">
    <source>
        <dbReference type="Proteomes" id="UP000244523"/>
    </source>
</evidence>
<dbReference type="Pfam" id="PF13191">
    <property type="entry name" value="AAA_16"/>
    <property type="match status" value="1"/>
</dbReference>
<dbReference type="InterPro" id="IPR000792">
    <property type="entry name" value="Tscrpt_reg_LuxR_C"/>
</dbReference>
<sequence>MGTPILERDLALAQLDALAKAAGQGAGHTVFVTGEAGAGKTTLLRAFEDQMTDARALRGACEDLSIPEPLGPLRDLALDAGVDLDTLWRTEGDRLSVFLNLLACIERSEETPILLIEDLHWADEATLDFVRFAARRLRTRRILMVVTARDDETEGRPQLRRAMGGVAPKDATRIVLEPLSAEAVSHLAAGSGQPADEVYRITGGNPFYVTELLQGGGDDALRSVQDTVLNRLGRLPPDTRNVLEAVSIFPRRAERDYALAVAEEREEAFDPAIDSGLIQDDGTYVTYRHEIARLAVETALRPTRRRRLNKVLLEYMQADGRVPNARQMHHARAAGDSAQISRLAPMAGREAMAAGANLQAADYLSIAVERADPGDATTFAELLFDAGEACRLVSRIQDAMGYFERALSIRGPDNALRGRILQRLSRVKWAAGQKVQARTLGNEAIDLQEGPDTEELAMALASRAQIAMSDYEMEASLPVAQRALDMARRLGRTDIVSHALSTQSLATLFDSSQMNALYAESIEAAKAARSPINLVRCIANGGVVNWYGLRFADALEFFDEAIATGYETDTIEQSAFYQGFRVHTLDRLGRWDEAFAMAREIIAQPLEQSSPAIMLRLTASRISMRRGESDGSEHLAMIDALMGEEDGRHICDVACFHAERAWLKLEDQDRAQAAMEDALALKISPMLKEEVLDWQRRIDAARLPDEVPDLHEVYRESLSGNWTAAAERWQQLGDPYREALALAEGDAAAVTRALSILDRLKANRVRETVLVRARERGLDIDAPARPRATTRANPAGLTQRQMQVLALLGDGMSNAEIADKLFVSSKTVDHHVSAILGKLDVASRGEAAALARKQGWF</sequence>
<dbReference type="InterPro" id="IPR036388">
    <property type="entry name" value="WH-like_DNA-bd_sf"/>
</dbReference>
<dbReference type="InterPro" id="IPR041664">
    <property type="entry name" value="AAA_16"/>
</dbReference>
<dbReference type="SMART" id="SM00421">
    <property type="entry name" value="HTH_LUXR"/>
    <property type="match status" value="1"/>
</dbReference>
<dbReference type="GO" id="GO:0004016">
    <property type="term" value="F:adenylate cyclase activity"/>
    <property type="evidence" value="ECO:0007669"/>
    <property type="project" value="TreeGrafter"/>
</dbReference>
<dbReference type="GO" id="GO:0006355">
    <property type="term" value="P:regulation of DNA-templated transcription"/>
    <property type="evidence" value="ECO:0007669"/>
    <property type="project" value="InterPro"/>
</dbReference>
<dbReference type="SUPFAM" id="SSF48452">
    <property type="entry name" value="TPR-like"/>
    <property type="match status" value="1"/>
</dbReference>
<dbReference type="InterPro" id="IPR011990">
    <property type="entry name" value="TPR-like_helical_dom_sf"/>
</dbReference>
<dbReference type="PROSITE" id="PS00622">
    <property type="entry name" value="HTH_LUXR_1"/>
    <property type="match status" value="1"/>
</dbReference>
<dbReference type="PANTHER" id="PTHR16305:SF35">
    <property type="entry name" value="TRANSCRIPTIONAL ACTIVATOR DOMAIN"/>
    <property type="match status" value="1"/>
</dbReference>
<dbReference type="GO" id="GO:0003677">
    <property type="term" value="F:DNA binding"/>
    <property type="evidence" value="ECO:0007669"/>
    <property type="project" value="InterPro"/>
</dbReference>
<dbReference type="GO" id="GO:0005737">
    <property type="term" value="C:cytoplasm"/>
    <property type="evidence" value="ECO:0007669"/>
    <property type="project" value="TreeGrafter"/>
</dbReference>
<dbReference type="InterPro" id="IPR016032">
    <property type="entry name" value="Sig_transdc_resp-reg_C-effctor"/>
</dbReference>
<dbReference type="PANTHER" id="PTHR16305">
    <property type="entry name" value="TESTICULAR SOLUBLE ADENYLYL CYCLASE"/>
    <property type="match status" value="1"/>
</dbReference>
<comment type="caution">
    <text evidence="4">The sequence shown here is derived from an EMBL/GenBank/DDBJ whole genome shotgun (WGS) entry which is preliminary data.</text>
</comment>
<evidence type="ECO:0000259" key="3">
    <source>
        <dbReference type="PROSITE" id="PS50043"/>
    </source>
</evidence>
<dbReference type="OrthoDB" id="341967at2"/>
<dbReference type="CDD" id="cd06170">
    <property type="entry name" value="LuxR_C_like"/>
    <property type="match status" value="1"/>
</dbReference>
<proteinExistence type="predicted"/>
<dbReference type="InterPro" id="IPR027417">
    <property type="entry name" value="P-loop_NTPase"/>
</dbReference>
<dbReference type="AlphaFoldDB" id="A0A2T6KBV6"/>
<dbReference type="Pfam" id="PF00196">
    <property type="entry name" value="GerE"/>
    <property type="match status" value="1"/>
</dbReference>
<keyword evidence="2" id="KW-0067">ATP-binding</keyword>
<keyword evidence="5" id="KW-1185">Reference proteome</keyword>
<dbReference type="Gene3D" id="1.25.40.10">
    <property type="entry name" value="Tetratricopeptide repeat domain"/>
    <property type="match status" value="1"/>
</dbReference>
<organism evidence="4 5">
    <name type="scientific">Yoonia sediminilitoris</name>
    <dbReference type="NCBI Taxonomy" id="1286148"/>
    <lineage>
        <taxon>Bacteria</taxon>
        <taxon>Pseudomonadati</taxon>
        <taxon>Pseudomonadota</taxon>
        <taxon>Alphaproteobacteria</taxon>
        <taxon>Rhodobacterales</taxon>
        <taxon>Paracoccaceae</taxon>
        <taxon>Yoonia</taxon>
    </lineage>
</organism>
<dbReference type="PRINTS" id="PR00038">
    <property type="entry name" value="HTHLUXR"/>
</dbReference>
<dbReference type="Proteomes" id="UP000244523">
    <property type="component" value="Unassembled WGS sequence"/>
</dbReference>
<evidence type="ECO:0000313" key="4">
    <source>
        <dbReference type="EMBL" id="PUB12389.1"/>
    </source>
</evidence>
<evidence type="ECO:0000256" key="2">
    <source>
        <dbReference type="ARBA" id="ARBA00022840"/>
    </source>
</evidence>
<dbReference type="SUPFAM" id="SSF52540">
    <property type="entry name" value="P-loop containing nucleoside triphosphate hydrolases"/>
    <property type="match status" value="1"/>
</dbReference>
<reference evidence="4 5" key="1">
    <citation type="submission" date="2018-04" db="EMBL/GenBank/DDBJ databases">
        <title>Genomic Encyclopedia of Archaeal and Bacterial Type Strains, Phase II (KMG-II): from individual species to whole genera.</title>
        <authorList>
            <person name="Goeker M."/>
        </authorList>
    </citation>
    <scope>NUCLEOTIDE SEQUENCE [LARGE SCALE GENOMIC DNA]</scope>
    <source>
        <strain evidence="4 5">DSM 29955</strain>
    </source>
</reference>
<keyword evidence="1" id="KW-0547">Nucleotide-binding</keyword>
<dbReference type="GO" id="GO:0005524">
    <property type="term" value="F:ATP binding"/>
    <property type="evidence" value="ECO:0007669"/>
    <property type="project" value="UniProtKB-KW"/>
</dbReference>
<gene>
    <name evidence="4" type="ORF">C8N45_11028</name>
</gene>
<evidence type="ECO:0000256" key="1">
    <source>
        <dbReference type="ARBA" id="ARBA00022741"/>
    </source>
</evidence>
<name>A0A2T6KBV6_9RHOB</name>